<evidence type="ECO:0000313" key="2">
    <source>
        <dbReference type="Proteomes" id="UP000784880"/>
    </source>
</evidence>
<dbReference type="EMBL" id="JAHQCS010000131">
    <property type="protein sequence ID" value="MBU9713327.1"/>
    <property type="molecule type" value="Genomic_DNA"/>
</dbReference>
<organism evidence="1 2">
    <name type="scientific">Evansella tamaricis</name>
    <dbReference type="NCBI Taxonomy" id="2069301"/>
    <lineage>
        <taxon>Bacteria</taxon>
        <taxon>Bacillati</taxon>
        <taxon>Bacillota</taxon>
        <taxon>Bacilli</taxon>
        <taxon>Bacillales</taxon>
        <taxon>Bacillaceae</taxon>
        <taxon>Evansella</taxon>
    </lineage>
</organism>
<evidence type="ECO:0000313" key="1">
    <source>
        <dbReference type="EMBL" id="MBU9713327.1"/>
    </source>
</evidence>
<keyword evidence="2" id="KW-1185">Reference proteome</keyword>
<gene>
    <name evidence="1" type="ORF">KS419_16470</name>
</gene>
<sequence length="91" mass="10601">MPYQDVWIKGKVERKGYRDCENRYKAIKEQLHGLPQPFTVLDIGADMGYFSFRIAEDFDAKVTLIEKNKKIKELVSANENPQIILIQKNIT</sequence>
<reference evidence="1 2" key="1">
    <citation type="submission" date="2021-06" db="EMBL/GenBank/DDBJ databases">
        <title>Bacillus sp. RD4P76, an endophyte from a halophyte.</title>
        <authorList>
            <person name="Sun J.-Q."/>
        </authorList>
    </citation>
    <scope>NUCLEOTIDE SEQUENCE [LARGE SCALE GENOMIC DNA]</scope>
    <source>
        <strain evidence="1 2">CGMCC 1.15917</strain>
    </source>
</reference>
<keyword evidence="1" id="KW-0808">Transferase</keyword>
<name>A0ABS6JI27_9BACI</name>
<comment type="caution">
    <text evidence="1">The sequence shown here is derived from an EMBL/GenBank/DDBJ whole genome shotgun (WGS) entry which is preliminary data.</text>
</comment>
<proteinExistence type="predicted"/>
<dbReference type="CDD" id="cd02440">
    <property type="entry name" value="AdoMet_MTases"/>
    <property type="match status" value="1"/>
</dbReference>
<protein>
    <submittedName>
        <fullName evidence="1">Class I SAM-dependent methyltransferase</fullName>
    </submittedName>
</protein>
<dbReference type="GO" id="GO:0008168">
    <property type="term" value="F:methyltransferase activity"/>
    <property type="evidence" value="ECO:0007669"/>
    <property type="project" value="UniProtKB-KW"/>
</dbReference>
<dbReference type="Proteomes" id="UP000784880">
    <property type="component" value="Unassembled WGS sequence"/>
</dbReference>
<accession>A0ABS6JI27</accession>
<dbReference type="RefSeq" id="WP_217067484.1">
    <property type="nucleotide sequence ID" value="NZ_JAHQCS010000131.1"/>
</dbReference>
<keyword evidence="1" id="KW-0489">Methyltransferase</keyword>
<dbReference type="GO" id="GO:0032259">
    <property type="term" value="P:methylation"/>
    <property type="evidence" value="ECO:0007669"/>
    <property type="project" value="UniProtKB-KW"/>
</dbReference>